<protein>
    <recommendedName>
        <fullName evidence="5">BUD13 homolog</fullName>
    </recommendedName>
</protein>
<feature type="region of interest" description="Disordered" evidence="2">
    <location>
        <begin position="1"/>
        <end position="342"/>
    </location>
</feature>
<gene>
    <name evidence="3" type="ORF">RchiOBHm_Chr4g0446311</name>
</gene>
<dbReference type="AlphaFoldDB" id="A0A2P6R4M3"/>
<reference evidence="3 4" key="1">
    <citation type="journal article" date="2018" name="Nat. Genet.">
        <title>The Rosa genome provides new insights in the design of modern roses.</title>
        <authorList>
            <person name="Bendahmane M."/>
        </authorList>
    </citation>
    <scope>NUCLEOTIDE SEQUENCE [LARGE SCALE GENOMIC DNA]</scope>
    <source>
        <strain evidence="4">cv. Old Blush</strain>
    </source>
</reference>
<feature type="compositionally biased region" description="Basic and acidic residues" evidence="2">
    <location>
        <begin position="70"/>
        <end position="94"/>
    </location>
</feature>
<dbReference type="PANTHER" id="PTHR31809:SF0">
    <property type="entry name" value="BUD13 HOMOLOG"/>
    <property type="match status" value="1"/>
</dbReference>
<dbReference type="InterPro" id="IPR018609">
    <property type="entry name" value="Bud13"/>
</dbReference>
<proteinExistence type="inferred from homology"/>
<dbReference type="InterPro" id="IPR051112">
    <property type="entry name" value="CWC26_splicing_factor"/>
</dbReference>
<dbReference type="GO" id="GO:0005684">
    <property type="term" value="C:U2-type spliceosomal complex"/>
    <property type="evidence" value="ECO:0007669"/>
    <property type="project" value="TreeGrafter"/>
</dbReference>
<evidence type="ECO:0000313" key="3">
    <source>
        <dbReference type="EMBL" id="PRQ41383.1"/>
    </source>
</evidence>
<accession>A0A2P6R4M3</accession>
<dbReference type="PANTHER" id="PTHR31809">
    <property type="entry name" value="BUD13 HOMOLOG"/>
    <property type="match status" value="1"/>
</dbReference>
<organism evidence="3 4">
    <name type="scientific">Rosa chinensis</name>
    <name type="common">China rose</name>
    <dbReference type="NCBI Taxonomy" id="74649"/>
    <lineage>
        <taxon>Eukaryota</taxon>
        <taxon>Viridiplantae</taxon>
        <taxon>Streptophyta</taxon>
        <taxon>Embryophyta</taxon>
        <taxon>Tracheophyta</taxon>
        <taxon>Spermatophyta</taxon>
        <taxon>Magnoliopsida</taxon>
        <taxon>eudicotyledons</taxon>
        <taxon>Gunneridae</taxon>
        <taxon>Pentapetalae</taxon>
        <taxon>rosids</taxon>
        <taxon>fabids</taxon>
        <taxon>Rosales</taxon>
        <taxon>Rosaceae</taxon>
        <taxon>Rosoideae</taxon>
        <taxon>Rosoideae incertae sedis</taxon>
        <taxon>Rosa</taxon>
    </lineage>
</organism>
<name>A0A2P6R4M3_ROSCH</name>
<feature type="compositionally biased region" description="Basic and acidic residues" evidence="2">
    <location>
        <begin position="290"/>
        <end position="308"/>
    </location>
</feature>
<evidence type="ECO:0000256" key="1">
    <source>
        <dbReference type="ARBA" id="ARBA00011069"/>
    </source>
</evidence>
<dbReference type="Gramene" id="PRQ41383">
    <property type="protein sequence ID" value="PRQ41383"/>
    <property type="gene ID" value="RchiOBHm_Chr4g0446311"/>
</dbReference>
<dbReference type="EMBL" id="PDCK01000042">
    <property type="protein sequence ID" value="PRQ41383.1"/>
    <property type="molecule type" value="Genomic_DNA"/>
</dbReference>
<comment type="similarity">
    <text evidence="1">Belongs to the CWC26 family.</text>
</comment>
<dbReference type="Proteomes" id="UP000238479">
    <property type="component" value="Chromosome 4"/>
</dbReference>
<evidence type="ECO:0008006" key="5">
    <source>
        <dbReference type="Google" id="ProtNLM"/>
    </source>
</evidence>
<feature type="compositionally biased region" description="Acidic residues" evidence="2">
    <location>
        <begin position="58"/>
        <end position="69"/>
    </location>
</feature>
<dbReference type="OMA" id="FEAEFQF"/>
<keyword evidence="4" id="KW-1185">Reference proteome</keyword>
<dbReference type="STRING" id="74649.A0A2P6R4M3"/>
<dbReference type="GO" id="GO:0003723">
    <property type="term" value="F:RNA binding"/>
    <property type="evidence" value="ECO:0007669"/>
    <property type="project" value="TreeGrafter"/>
</dbReference>
<comment type="caution">
    <text evidence="3">The sequence shown here is derived from an EMBL/GenBank/DDBJ whole genome shotgun (WGS) entry which is preliminary data.</text>
</comment>
<dbReference type="GO" id="GO:0070274">
    <property type="term" value="C:RES complex"/>
    <property type="evidence" value="ECO:0007669"/>
    <property type="project" value="TreeGrafter"/>
</dbReference>
<feature type="compositionally biased region" description="Basic and acidic residues" evidence="2">
    <location>
        <begin position="7"/>
        <end position="16"/>
    </location>
</feature>
<evidence type="ECO:0000256" key="2">
    <source>
        <dbReference type="SAM" id="MobiDB-lite"/>
    </source>
</evidence>
<feature type="compositionally biased region" description="Basic and acidic residues" evidence="2">
    <location>
        <begin position="326"/>
        <end position="342"/>
    </location>
</feature>
<sequence>MAASTKSLKEYLKRYESSNNEDDTKKKRKKKQKSKAEAMGVKVVDEDPVWQKPVKIEGEEDNNSADEEEKPLVDEDIEVKRMKRLELLRARRPYDAISEDGSGWVKVPLKREGSEEADLSPPRKRYHSPSPEPGMASRGSDLSPPRKSRRGGDEDLSPPRKSRSNVEDLSPPRKSRSNVEDLSPPRKRRNNVGDLSPPRKSRNNGDGDLSPPRKSRNNVADLSPPRNRRNNVEDLSPPRKRRNNGDADLSPPRKSRRDIDEDLSPPRKKKQVSPGPLKEKPKSGLISGRDISEEISKTKRAEQSRFEQMDPSETGQQAAVVFRNKKTGERMSEEERLKSEKKLDEKPKEIKLEWGKGLAQKREAEAKLEELEREKEKPFARTRDDPELDKMMKERVRWGDPMAHLVKKKYPEAVLPNLGDSEKMKDSGFIIPQDIPNHSWLKRGLDAAPNRYGIKPGRHWDGVDRSNGFEKGLFKRTNEKQATQTEAYLWSVADM</sequence>
<evidence type="ECO:0000313" key="4">
    <source>
        <dbReference type="Proteomes" id="UP000238479"/>
    </source>
</evidence>
<dbReference type="OrthoDB" id="6022at2759"/>
<feature type="region of interest" description="Disordered" evidence="2">
    <location>
        <begin position="365"/>
        <end position="388"/>
    </location>
</feature>
<dbReference type="Pfam" id="PF09736">
    <property type="entry name" value="Bud13"/>
    <property type="match status" value="1"/>
</dbReference>
<dbReference type="GO" id="GO:0000398">
    <property type="term" value="P:mRNA splicing, via spliceosome"/>
    <property type="evidence" value="ECO:0007669"/>
    <property type="project" value="TreeGrafter"/>
</dbReference>